<evidence type="ECO:0000313" key="6">
    <source>
        <dbReference type="EMBL" id="CBE67899.1"/>
    </source>
</evidence>
<dbReference type="InterPro" id="IPR003593">
    <property type="entry name" value="AAA+_ATPase"/>
</dbReference>
<evidence type="ECO:0000259" key="5">
    <source>
        <dbReference type="PROSITE" id="PS50893"/>
    </source>
</evidence>
<proteinExistence type="inferred from homology"/>
<dbReference type="eggNOG" id="COG1131">
    <property type="taxonomic scope" value="Bacteria"/>
</dbReference>
<dbReference type="Pfam" id="PF00005">
    <property type="entry name" value="ABC_tran"/>
    <property type="match status" value="1"/>
</dbReference>
<dbReference type="GO" id="GO:0005524">
    <property type="term" value="F:ATP binding"/>
    <property type="evidence" value="ECO:0007669"/>
    <property type="project" value="UniProtKB-KW"/>
</dbReference>
<keyword evidence="3" id="KW-0547">Nucleotide-binding</keyword>
<dbReference type="SMART" id="SM00382">
    <property type="entry name" value="AAA"/>
    <property type="match status" value="1"/>
</dbReference>
<dbReference type="KEGG" id="mox:DAMO_0838"/>
<keyword evidence="2" id="KW-0813">Transport</keyword>
<dbReference type="PANTHER" id="PTHR43335:SF4">
    <property type="entry name" value="ABC TRANSPORTER, ATP-BINDING PROTEIN"/>
    <property type="match status" value="1"/>
</dbReference>
<organism evidence="6 7">
    <name type="scientific">Methylomirabilis oxygeniifera</name>
    <dbReference type="NCBI Taxonomy" id="671143"/>
    <lineage>
        <taxon>Bacteria</taxon>
        <taxon>Candidatus Methylomirabilota</taxon>
        <taxon>Candidatus Methylomirabilia</taxon>
        <taxon>Candidatus Methylomirabilales</taxon>
        <taxon>Candidatus Methylomirabilaceae</taxon>
        <taxon>Candidatus Methylomirabilis</taxon>
    </lineage>
</organism>
<evidence type="ECO:0000256" key="2">
    <source>
        <dbReference type="ARBA" id="ARBA00022448"/>
    </source>
</evidence>
<evidence type="ECO:0000313" key="7">
    <source>
        <dbReference type="Proteomes" id="UP000006898"/>
    </source>
</evidence>
<dbReference type="InterPro" id="IPR027417">
    <property type="entry name" value="P-loop_NTPase"/>
</dbReference>
<reference evidence="6 7" key="1">
    <citation type="journal article" date="2010" name="Nature">
        <title>Nitrite-driven anaerobic methane oxidation by oxygenic bacteria.</title>
        <authorList>
            <person name="Ettwig K.F."/>
            <person name="Butler M.K."/>
            <person name="Le Paslier D."/>
            <person name="Pelletier E."/>
            <person name="Mangenot S."/>
            <person name="Kuypers M.M.M."/>
            <person name="Schreiber F."/>
            <person name="Dutilh B.E."/>
            <person name="Zedelius J."/>
            <person name="de Beer D."/>
            <person name="Gloerich J."/>
            <person name="Wessels H.J.C.T."/>
            <person name="van Allen T."/>
            <person name="Luesken F."/>
            <person name="Wu M."/>
            <person name="van de Pas-Schoonen K.T."/>
            <person name="Op den Camp H.J.M."/>
            <person name="Janssen-Megens E.M."/>
            <person name="Francoijs K-J."/>
            <person name="Stunnenberg H."/>
            <person name="Weissenbach J."/>
            <person name="Jetten M.S.M."/>
            <person name="Strous M."/>
        </authorList>
    </citation>
    <scope>NUCLEOTIDE SEQUENCE [LARGE SCALE GENOMIC DNA]</scope>
</reference>
<evidence type="ECO:0000256" key="4">
    <source>
        <dbReference type="ARBA" id="ARBA00022840"/>
    </source>
</evidence>
<dbReference type="AlphaFoldDB" id="D5MM13"/>
<dbReference type="HOGENOM" id="CLU_000604_1_2_0"/>
<accession>D5MM13</accession>
<dbReference type="PROSITE" id="PS50893">
    <property type="entry name" value="ABC_TRANSPORTER_2"/>
    <property type="match status" value="1"/>
</dbReference>
<dbReference type="SUPFAM" id="SSF52540">
    <property type="entry name" value="P-loop containing nucleoside triphosphate hydrolases"/>
    <property type="match status" value="1"/>
</dbReference>
<dbReference type="Gene3D" id="3.40.50.300">
    <property type="entry name" value="P-loop containing nucleotide triphosphate hydrolases"/>
    <property type="match status" value="1"/>
</dbReference>
<evidence type="ECO:0000256" key="1">
    <source>
        <dbReference type="ARBA" id="ARBA00005417"/>
    </source>
</evidence>
<dbReference type="EMBL" id="FP565575">
    <property type="protein sequence ID" value="CBE67899.1"/>
    <property type="molecule type" value="Genomic_DNA"/>
</dbReference>
<dbReference type="STRING" id="671143.DAMO_0838"/>
<gene>
    <name evidence="6" type="ORF">DAMO_0838</name>
</gene>
<comment type="similarity">
    <text evidence="1">Belongs to the ABC transporter superfamily.</text>
</comment>
<dbReference type="InterPro" id="IPR003439">
    <property type="entry name" value="ABC_transporter-like_ATP-bd"/>
</dbReference>
<dbReference type="GO" id="GO:0016887">
    <property type="term" value="F:ATP hydrolysis activity"/>
    <property type="evidence" value="ECO:0007669"/>
    <property type="project" value="InterPro"/>
</dbReference>
<dbReference type="CDD" id="cd03230">
    <property type="entry name" value="ABC_DR_subfamily_A"/>
    <property type="match status" value="1"/>
</dbReference>
<dbReference type="PATRIC" id="fig|671143.5.peg.727"/>
<sequence>MIEADKLTKFYDKHTAIRDVSFKVDKGEIVGFLGPNGAGKTTTMRILTGCLPPSSGTARVAGYDILIESLQVRRRIGYLPENVPLYTDMKVTDYLAFVAEVKGVDRGRRRQRIDEIMDKCGVAKVRRTLIGALSRGYKQRVGIAQALLNDPEVLIMDEPTIGLDPSQIIEIRQLIKELAGQSTVILSTHILPEVSMLCHRVIIINNGQIVAVDTPENLTAGLQSSTKLRIRVEGPVNQVGMALTQLPGVLRVMAEDEARLSAGHADAQTGETTHSLVVESERHCDLRREVSRLIVERGWGLLELRPADMSLEEIFVRLVTKEAHEVQS</sequence>
<protein>
    <submittedName>
        <fullName evidence="6">ABC transporter related</fullName>
    </submittedName>
</protein>
<feature type="domain" description="ABC transporter" evidence="5">
    <location>
        <begin position="2"/>
        <end position="231"/>
    </location>
</feature>
<dbReference type="Proteomes" id="UP000006898">
    <property type="component" value="Chromosome"/>
</dbReference>
<name>D5MM13_METO1</name>
<dbReference type="PANTHER" id="PTHR43335">
    <property type="entry name" value="ABC TRANSPORTER, ATP-BINDING PROTEIN"/>
    <property type="match status" value="1"/>
</dbReference>
<evidence type="ECO:0000256" key="3">
    <source>
        <dbReference type="ARBA" id="ARBA00022741"/>
    </source>
</evidence>
<keyword evidence="4" id="KW-0067">ATP-binding</keyword>